<comment type="caution">
    <text evidence="2">The sequence shown here is derived from an EMBL/GenBank/DDBJ whole genome shotgun (WGS) entry which is preliminary data.</text>
</comment>
<reference evidence="2" key="1">
    <citation type="submission" date="2021-08" db="EMBL/GenBank/DDBJ databases">
        <title>WGS assembly of Ceratopteris richardii.</title>
        <authorList>
            <person name="Marchant D.B."/>
            <person name="Chen G."/>
            <person name="Jenkins J."/>
            <person name="Shu S."/>
            <person name="Leebens-Mack J."/>
            <person name="Grimwood J."/>
            <person name="Schmutz J."/>
            <person name="Soltis P."/>
            <person name="Soltis D."/>
            <person name="Chen Z.-H."/>
        </authorList>
    </citation>
    <scope>NUCLEOTIDE SEQUENCE</scope>
    <source>
        <strain evidence="2">Whitten #5841</strain>
        <tissue evidence="2">Leaf</tissue>
    </source>
</reference>
<feature type="region of interest" description="Disordered" evidence="1">
    <location>
        <begin position="76"/>
        <end position="106"/>
    </location>
</feature>
<organism evidence="2 3">
    <name type="scientific">Ceratopteris richardii</name>
    <name type="common">Triangle waterfern</name>
    <dbReference type="NCBI Taxonomy" id="49495"/>
    <lineage>
        <taxon>Eukaryota</taxon>
        <taxon>Viridiplantae</taxon>
        <taxon>Streptophyta</taxon>
        <taxon>Embryophyta</taxon>
        <taxon>Tracheophyta</taxon>
        <taxon>Polypodiopsida</taxon>
        <taxon>Polypodiidae</taxon>
        <taxon>Polypodiales</taxon>
        <taxon>Pteridineae</taxon>
        <taxon>Pteridaceae</taxon>
        <taxon>Parkerioideae</taxon>
        <taxon>Ceratopteris</taxon>
    </lineage>
</organism>
<feature type="compositionally biased region" description="Low complexity" evidence="1">
    <location>
        <begin position="89"/>
        <end position="103"/>
    </location>
</feature>
<protein>
    <submittedName>
        <fullName evidence="2">Uncharacterized protein</fullName>
    </submittedName>
</protein>
<feature type="region of interest" description="Disordered" evidence="1">
    <location>
        <begin position="271"/>
        <end position="290"/>
    </location>
</feature>
<feature type="compositionally biased region" description="Polar residues" evidence="1">
    <location>
        <begin position="275"/>
        <end position="285"/>
    </location>
</feature>
<feature type="region of interest" description="Disordered" evidence="1">
    <location>
        <begin position="193"/>
        <end position="252"/>
    </location>
</feature>
<accession>A0A8T2RPW8</accession>
<proteinExistence type="predicted"/>
<feature type="compositionally biased region" description="Basic and acidic residues" evidence="1">
    <location>
        <begin position="241"/>
        <end position="252"/>
    </location>
</feature>
<evidence type="ECO:0000256" key="1">
    <source>
        <dbReference type="SAM" id="MobiDB-lite"/>
    </source>
</evidence>
<evidence type="ECO:0000313" key="2">
    <source>
        <dbReference type="EMBL" id="KAH7298476.1"/>
    </source>
</evidence>
<dbReference type="AlphaFoldDB" id="A0A8T2RPW8"/>
<dbReference type="Proteomes" id="UP000825935">
    <property type="component" value="Chromosome 25"/>
</dbReference>
<sequence>MDAGTSPEYVRVKILYQAVHCQEQKAQSSPKDSTYCEGQNIENEECEYGSYTMATDSEAISFDIHEMSKYWSEDQITGSHHGETRKHPTLLSSDLSSPVSSKPRSMRMKIDEDLDEIMKEMARRADIALEMLRTSLKSSKRVEEVACENEYWMTEVNRSLAKEVTTRKHVHNIKDNILENVVNEDQAQEEISIGSPVHDYFCSDDSDKEGQPPQRKYKRWIRRPDKTRPNQLSQPQSVTGRTDDQHKGRDSAHKRLKVLPAAARNVKHAPHEWSNFGNSPQNEGNLETAPHKDVEGLLKWKSSEVCKTEEGNVDKAGKDPYRQSSVICMKSTDIGHANVTRNPRILGKSVRTLRPK</sequence>
<evidence type="ECO:0000313" key="3">
    <source>
        <dbReference type="Proteomes" id="UP000825935"/>
    </source>
</evidence>
<name>A0A8T2RPW8_CERRI</name>
<keyword evidence="3" id="KW-1185">Reference proteome</keyword>
<dbReference type="EMBL" id="CM035430">
    <property type="protein sequence ID" value="KAH7298476.1"/>
    <property type="molecule type" value="Genomic_DNA"/>
</dbReference>
<gene>
    <name evidence="2" type="ORF">KP509_25G045300</name>
</gene>
<feature type="compositionally biased region" description="Polar residues" evidence="1">
    <location>
        <begin position="229"/>
        <end position="240"/>
    </location>
</feature>